<evidence type="ECO:0000256" key="13">
    <source>
        <dbReference type="ARBA" id="ARBA00033392"/>
    </source>
</evidence>
<proteinExistence type="inferred from homology"/>
<feature type="binding site" evidence="15 16">
    <location>
        <position position="109"/>
    </location>
    <ligand>
        <name>S-adenosyl-L-methionine</name>
        <dbReference type="ChEBI" id="CHEBI:59789"/>
    </ligand>
</feature>
<dbReference type="PANTHER" id="PTHR46417:SF1">
    <property type="entry name" value="TRNA (GUANINE-N(1)-)-METHYLTRANSFERASE"/>
    <property type="match status" value="1"/>
</dbReference>
<dbReference type="PIRSF" id="PIRSF000386">
    <property type="entry name" value="tRNA_mtase"/>
    <property type="match status" value="1"/>
</dbReference>
<comment type="subcellular location">
    <subcellularLocation>
        <location evidence="2 15 17">Cytoplasm</location>
    </subcellularLocation>
</comment>
<evidence type="ECO:0000256" key="8">
    <source>
        <dbReference type="ARBA" id="ARBA00022603"/>
    </source>
</evidence>
<dbReference type="GO" id="GO:0005829">
    <property type="term" value="C:cytosol"/>
    <property type="evidence" value="ECO:0007669"/>
    <property type="project" value="TreeGrafter"/>
</dbReference>
<dbReference type="AlphaFoldDB" id="A0A7V3ZTK6"/>
<keyword evidence="8 15" id="KW-0489">Methyltransferase</keyword>
<evidence type="ECO:0000256" key="14">
    <source>
        <dbReference type="ARBA" id="ARBA00047783"/>
    </source>
</evidence>
<evidence type="ECO:0000256" key="6">
    <source>
        <dbReference type="ARBA" id="ARBA00014679"/>
    </source>
</evidence>
<sequence>MKIDIVTLFPEFFEIAFSFGPVRKCIENKNLEINLYNLRDFADSPKEVDDYQYGGGSGMVLKIEPLVRALRKLKKENSVSILFEASGITLTQKIINELSKKEHLILFCGRYKGVDERFKNYIDMEISIGDYVLSGGEPACFVFVDAISRLMPNALSHTDSLEGDSFFWGILGYPVYTRPREFEGHKVPEVLISGNHKEIERFRKREAIKKTFLIRPDLLKNLNEEEIEILEEIKKEAKNVQSKNN</sequence>
<dbReference type="EMBL" id="DTDP01000183">
    <property type="protein sequence ID" value="HGK54160.1"/>
    <property type="molecule type" value="Genomic_DNA"/>
</dbReference>
<comment type="caution">
    <text evidence="19">The sequence shown here is derived from an EMBL/GenBank/DDBJ whole genome shotgun (WGS) entry which is preliminary data.</text>
</comment>
<evidence type="ECO:0000256" key="4">
    <source>
        <dbReference type="ARBA" id="ARBA00011738"/>
    </source>
</evidence>
<dbReference type="InterPro" id="IPR029028">
    <property type="entry name" value="Alpha/beta_knot_MTases"/>
</dbReference>
<dbReference type="EC" id="2.1.1.228" evidence="5 15"/>
<evidence type="ECO:0000256" key="3">
    <source>
        <dbReference type="ARBA" id="ARBA00007630"/>
    </source>
</evidence>
<reference evidence="19" key="1">
    <citation type="journal article" date="2020" name="mSystems">
        <title>Genome- and Community-Level Interaction Insights into Carbon Utilization and Element Cycling Functions of Hydrothermarchaeota in Hydrothermal Sediment.</title>
        <authorList>
            <person name="Zhou Z."/>
            <person name="Liu Y."/>
            <person name="Xu W."/>
            <person name="Pan J."/>
            <person name="Luo Z.H."/>
            <person name="Li M."/>
        </authorList>
    </citation>
    <scope>NUCLEOTIDE SEQUENCE [LARGE SCALE GENOMIC DNA]</scope>
    <source>
        <strain evidence="19">SpSt-695</strain>
    </source>
</reference>
<comment type="catalytic activity">
    <reaction evidence="14 15 17">
        <text>guanosine(37) in tRNA + S-adenosyl-L-methionine = N(1)-methylguanosine(37) in tRNA + S-adenosyl-L-homocysteine + H(+)</text>
        <dbReference type="Rhea" id="RHEA:36899"/>
        <dbReference type="Rhea" id="RHEA-COMP:10145"/>
        <dbReference type="Rhea" id="RHEA-COMP:10147"/>
        <dbReference type="ChEBI" id="CHEBI:15378"/>
        <dbReference type="ChEBI" id="CHEBI:57856"/>
        <dbReference type="ChEBI" id="CHEBI:59789"/>
        <dbReference type="ChEBI" id="CHEBI:73542"/>
        <dbReference type="ChEBI" id="CHEBI:74269"/>
        <dbReference type="EC" id="2.1.1.228"/>
    </reaction>
</comment>
<dbReference type="CDD" id="cd18080">
    <property type="entry name" value="TrmD-like"/>
    <property type="match status" value="1"/>
</dbReference>
<evidence type="ECO:0000256" key="17">
    <source>
        <dbReference type="RuleBase" id="RU003464"/>
    </source>
</evidence>
<evidence type="ECO:0000256" key="16">
    <source>
        <dbReference type="PIRSR" id="PIRSR000386-1"/>
    </source>
</evidence>
<dbReference type="InterPro" id="IPR029026">
    <property type="entry name" value="tRNA_m1G_MTases_N"/>
</dbReference>
<dbReference type="InterPro" id="IPR023148">
    <property type="entry name" value="tRNA_m1G_MeTrfase_C_sf"/>
</dbReference>
<comment type="subunit">
    <text evidence="4 15 17">Homodimer.</text>
</comment>
<keyword evidence="7 15" id="KW-0963">Cytoplasm</keyword>
<keyword evidence="11 15" id="KW-0819">tRNA processing</keyword>
<keyword evidence="9 15" id="KW-0808">Transferase</keyword>
<evidence type="ECO:0000256" key="10">
    <source>
        <dbReference type="ARBA" id="ARBA00022691"/>
    </source>
</evidence>
<evidence type="ECO:0000313" key="19">
    <source>
        <dbReference type="EMBL" id="HGK54160.1"/>
    </source>
</evidence>
<keyword evidence="10 15" id="KW-0949">S-adenosyl-L-methionine</keyword>
<name>A0A7V3ZTK6_UNCW3</name>
<evidence type="ECO:0000256" key="5">
    <source>
        <dbReference type="ARBA" id="ARBA00012807"/>
    </source>
</evidence>
<dbReference type="NCBIfam" id="TIGR00088">
    <property type="entry name" value="trmD"/>
    <property type="match status" value="1"/>
</dbReference>
<dbReference type="GO" id="GO:0052906">
    <property type="term" value="F:tRNA (guanine(37)-N1)-methyltransferase activity"/>
    <property type="evidence" value="ECO:0007669"/>
    <property type="project" value="UniProtKB-UniRule"/>
</dbReference>
<dbReference type="SUPFAM" id="SSF75217">
    <property type="entry name" value="alpha/beta knot"/>
    <property type="match status" value="1"/>
</dbReference>
<feature type="domain" description="tRNA methyltransferase TRMD/TRM10-type" evidence="18">
    <location>
        <begin position="1"/>
        <end position="220"/>
    </location>
</feature>
<dbReference type="Gene3D" id="3.40.1280.10">
    <property type="match status" value="1"/>
</dbReference>
<comment type="function">
    <text evidence="1 15 17">Specifically methylates guanosine-37 in various tRNAs.</text>
</comment>
<evidence type="ECO:0000259" key="18">
    <source>
        <dbReference type="Pfam" id="PF01746"/>
    </source>
</evidence>
<accession>A0A7V3ZTK6</accession>
<dbReference type="InterPro" id="IPR016009">
    <property type="entry name" value="tRNA_MeTrfase_TRMD/TRM10"/>
</dbReference>
<organism evidence="19">
    <name type="scientific">candidate division WOR-3 bacterium</name>
    <dbReference type="NCBI Taxonomy" id="2052148"/>
    <lineage>
        <taxon>Bacteria</taxon>
        <taxon>Bacteria division WOR-3</taxon>
    </lineage>
</organism>
<evidence type="ECO:0000256" key="1">
    <source>
        <dbReference type="ARBA" id="ARBA00002634"/>
    </source>
</evidence>
<dbReference type="InterPro" id="IPR002649">
    <property type="entry name" value="tRNA_m1G_MeTrfase_TrmD"/>
</dbReference>
<protein>
    <recommendedName>
        <fullName evidence="6 15">tRNA (guanine-N(1)-)-methyltransferase</fullName>
        <ecNumber evidence="5 15">2.1.1.228</ecNumber>
    </recommendedName>
    <alternativeName>
        <fullName evidence="12 15">M1G-methyltransferase</fullName>
    </alternativeName>
    <alternativeName>
        <fullName evidence="13 15">tRNA [GM37] methyltransferase</fullName>
    </alternativeName>
</protein>
<dbReference type="GO" id="GO:0002939">
    <property type="term" value="P:tRNA N1-guanine methylation"/>
    <property type="evidence" value="ECO:0007669"/>
    <property type="project" value="TreeGrafter"/>
</dbReference>
<gene>
    <name evidence="15 19" type="primary">trmD</name>
    <name evidence="19" type="ORF">ENU72_03960</name>
</gene>
<dbReference type="PANTHER" id="PTHR46417">
    <property type="entry name" value="TRNA (GUANINE-N(1)-)-METHYLTRANSFERASE"/>
    <property type="match status" value="1"/>
</dbReference>
<evidence type="ECO:0000256" key="7">
    <source>
        <dbReference type="ARBA" id="ARBA00022490"/>
    </source>
</evidence>
<evidence type="ECO:0000256" key="12">
    <source>
        <dbReference type="ARBA" id="ARBA00029736"/>
    </source>
</evidence>
<evidence type="ECO:0000256" key="11">
    <source>
        <dbReference type="ARBA" id="ARBA00022694"/>
    </source>
</evidence>
<comment type="similarity">
    <text evidence="3 15 17">Belongs to the RNA methyltransferase TrmD family.</text>
</comment>
<dbReference type="Pfam" id="PF01746">
    <property type="entry name" value="tRNA_m1G_MT"/>
    <property type="match status" value="1"/>
</dbReference>
<dbReference type="HAMAP" id="MF_00605">
    <property type="entry name" value="TrmD"/>
    <property type="match status" value="1"/>
</dbReference>
<evidence type="ECO:0000256" key="2">
    <source>
        <dbReference type="ARBA" id="ARBA00004496"/>
    </source>
</evidence>
<evidence type="ECO:0000256" key="15">
    <source>
        <dbReference type="HAMAP-Rule" id="MF_00605"/>
    </source>
</evidence>
<dbReference type="NCBIfam" id="NF000648">
    <property type="entry name" value="PRK00026.1"/>
    <property type="match status" value="1"/>
</dbReference>
<feature type="binding site" evidence="15 16">
    <location>
        <begin position="128"/>
        <end position="133"/>
    </location>
    <ligand>
        <name>S-adenosyl-L-methionine</name>
        <dbReference type="ChEBI" id="CHEBI:59789"/>
    </ligand>
</feature>
<evidence type="ECO:0000256" key="9">
    <source>
        <dbReference type="ARBA" id="ARBA00022679"/>
    </source>
</evidence>
<dbReference type="Gene3D" id="1.10.1270.20">
    <property type="entry name" value="tRNA(m1g37)methyltransferase, domain 2"/>
    <property type="match status" value="1"/>
</dbReference>